<comment type="similarity">
    <text evidence="9">Belongs to the MurCDEF family. Mpl subfamily.</text>
</comment>
<dbReference type="KEGG" id="pay:PAU_04050"/>
<evidence type="ECO:0000256" key="3">
    <source>
        <dbReference type="ARBA" id="ARBA00022741"/>
    </source>
</evidence>
<dbReference type="InterPro" id="IPR005757">
    <property type="entry name" value="Mpl"/>
</dbReference>
<keyword evidence="8 9" id="KW-0961">Cell wall biogenesis/degradation</keyword>
<dbReference type="Proteomes" id="UP000002747">
    <property type="component" value="Chromosome"/>
</dbReference>
<reference evidence="13 15" key="4">
    <citation type="journal article" date="2009" name="BMC Genomics">
        <title>Comparative genomics of the emerging human pathogen Photorhabdus asymbiotica with the insect pathogen Photorhabdus luminescens.</title>
        <authorList>
            <person name="Wilkinson P."/>
            <person name="Waterfield N.R."/>
            <person name="Crossman L."/>
            <person name="Corton C."/>
            <person name="Sanchez-Contreras M."/>
            <person name="Vlisidou I."/>
            <person name="Barron A."/>
            <person name="Bignell A."/>
            <person name="Clark L."/>
            <person name="Ormond D."/>
            <person name="Mayho M."/>
            <person name="Bason N."/>
            <person name="Smith F."/>
            <person name="Simmonds M."/>
            <person name="Churcher C."/>
            <person name="Harris D."/>
            <person name="Thompson N.R."/>
            <person name="Quail M."/>
            <person name="Parkhill J."/>
            <person name="ffrench-Constant R.H."/>
        </authorList>
    </citation>
    <scope>NUCLEOTIDE SEQUENCE [LARGE SCALE GENOMIC DNA]</scope>
    <source>
        <strain evidence="15">ATCC 43949 / 3105-77</strain>
        <strain evidence="13">ATCC43949</strain>
    </source>
</reference>
<feature type="domain" description="Mur ligase N-terminal catalytic" evidence="10">
    <location>
        <begin position="9"/>
        <end position="104"/>
    </location>
</feature>
<reference evidence="13" key="2">
    <citation type="submission" date="2008-05" db="EMBL/GenBank/DDBJ databases">
        <authorList>
            <person name="Crossman L.C."/>
        </authorList>
    </citation>
    <scope>NUCLEOTIDE SEQUENCE</scope>
    <source>
        <strain evidence="13">ATCC43949</strain>
    </source>
</reference>
<dbReference type="PANTHER" id="PTHR43445">
    <property type="entry name" value="UDP-N-ACETYLMURAMATE--L-ALANINE LIGASE-RELATED"/>
    <property type="match status" value="1"/>
</dbReference>
<dbReference type="SUPFAM" id="SSF53623">
    <property type="entry name" value="MurD-like peptide ligases, catalytic domain"/>
    <property type="match status" value="1"/>
</dbReference>
<comment type="cofactor">
    <cofactor evidence="9">
        <name>Mg(2+)</name>
        <dbReference type="ChEBI" id="CHEBI:18420"/>
    </cofactor>
</comment>
<evidence type="ECO:0000256" key="1">
    <source>
        <dbReference type="ARBA" id="ARBA00022598"/>
    </source>
</evidence>
<dbReference type="GO" id="GO:0071555">
    <property type="term" value="P:cell wall organization"/>
    <property type="evidence" value="ECO:0007669"/>
    <property type="project" value="UniProtKB-KW"/>
</dbReference>
<reference evidence="14" key="1">
    <citation type="journal article" date="2008" name="Proc. Natl. Acad. Sci. U.S.A.">
        <title>Rapid virulence annotation (RVA): identification of virulence factors using a bacterial genome library and multiple invertebrate hosts.</title>
        <authorList>
            <person name="Waterfield N.R."/>
            <person name="Sanchez-Contreras M."/>
            <person name="Eleftherianos I."/>
            <person name="Dowling A."/>
            <person name="Wilkinson P."/>
            <person name="Parkhill J."/>
            <person name="Thomson N."/>
            <person name="Reynolds S.E."/>
            <person name="Bode H.B."/>
            <person name="Dorus S."/>
            <person name="Ffrench-Constant R.H."/>
        </authorList>
    </citation>
    <scope>NUCLEOTIDE SEQUENCE</scope>
    <source>
        <strain evidence="14">ATCC 43949</strain>
    </source>
</reference>
<keyword evidence="3 9" id="KW-0547">Nucleotide-binding</keyword>
<dbReference type="SUPFAM" id="SSF53244">
    <property type="entry name" value="MurD-like peptide ligases, peptide-binding domain"/>
    <property type="match status" value="1"/>
</dbReference>
<gene>
    <name evidence="9 14" type="primary">mpl</name>
    <name evidence="13" type="synonym">yjfG</name>
    <name evidence="13" type="ordered locus">PAU_04050</name>
    <name evidence="14" type="ORF">PA-RVA8-2900</name>
</gene>
<dbReference type="EC" id="6.3.2.45" evidence="9"/>
<dbReference type="FunFam" id="3.40.1190.10:FF:000003">
    <property type="entry name" value="UDP-N-acetylmuramate--L-alanyl-gamma-D-glutamyl-meso-2,6-diaminoheptandioate ligase"/>
    <property type="match status" value="1"/>
</dbReference>
<dbReference type="InterPro" id="IPR013221">
    <property type="entry name" value="Mur_ligase_cen"/>
</dbReference>
<dbReference type="Gene3D" id="3.40.1190.10">
    <property type="entry name" value="Mur-like, catalytic domain"/>
    <property type="match status" value="1"/>
</dbReference>
<comment type="function">
    <text evidence="9">Reutilizes the intact tripeptide L-alanyl-gamma-D-glutamyl-meso-diaminopimelate by linking it to UDP-N-acetylmuramate.</text>
</comment>
<keyword evidence="9" id="KW-0460">Magnesium</keyword>
<evidence type="ECO:0000259" key="12">
    <source>
        <dbReference type="Pfam" id="PF08245"/>
    </source>
</evidence>
<keyword evidence="6 9" id="KW-0573">Peptidoglycan synthesis</keyword>
<proteinExistence type="inferred from homology"/>
<dbReference type="InterPro" id="IPR036615">
    <property type="entry name" value="Mur_ligase_C_dom_sf"/>
</dbReference>
<comment type="catalytic activity">
    <reaction evidence="9">
        <text>UDP-N-acetyl-alpha-D-muramate + L-alanyl-gamma-D-glutamyl-meso-2,6-diaminopimelate + ATP = UDP-N-acetyl-alpha-D-muramoyl-L-alanyl-gamma-D-glutamyl-meso-2,6-diaminopimelate + ADP + phosphate + H(+)</text>
        <dbReference type="Rhea" id="RHEA:29563"/>
        <dbReference type="ChEBI" id="CHEBI:15378"/>
        <dbReference type="ChEBI" id="CHEBI:30616"/>
        <dbReference type="ChEBI" id="CHEBI:43474"/>
        <dbReference type="ChEBI" id="CHEBI:61401"/>
        <dbReference type="ChEBI" id="CHEBI:70757"/>
        <dbReference type="ChEBI" id="CHEBI:83905"/>
        <dbReference type="ChEBI" id="CHEBI:456216"/>
        <dbReference type="EC" id="6.3.2.45"/>
    </reaction>
</comment>
<dbReference type="GO" id="GO:0051301">
    <property type="term" value="P:cell division"/>
    <property type="evidence" value="ECO:0007669"/>
    <property type="project" value="UniProtKB-KW"/>
</dbReference>
<accession>C7BPU3</accession>
<evidence type="ECO:0000313" key="13">
    <source>
        <dbReference type="EMBL" id="CAQ86138.1"/>
    </source>
</evidence>
<dbReference type="Pfam" id="PF08245">
    <property type="entry name" value="Mur_ligase_M"/>
    <property type="match status" value="1"/>
</dbReference>
<dbReference type="GO" id="GO:0005524">
    <property type="term" value="F:ATP binding"/>
    <property type="evidence" value="ECO:0007669"/>
    <property type="project" value="UniProtKB-UniRule"/>
</dbReference>
<dbReference type="GO" id="GO:0009254">
    <property type="term" value="P:peptidoglycan turnover"/>
    <property type="evidence" value="ECO:0007669"/>
    <property type="project" value="UniProtKB-UniRule"/>
</dbReference>
<dbReference type="FunFam" id="3.90.190.20:FF:000002">
    <property type="entry name" value="UDP-N-acetylmuramate--L-alanyl-gamma-D-glutamyl-meso-2,6-diaminoheptandioate ligase"/>
    <property type="match status" value="1"/>
</dbReference>
<evidence type="ECO:0000256" key="4">
    <source>
        <dbReference type="ARBA" id="ARBA00022840"/>
    </source>
</evidence>
<dbReference type="EMBL" id="FM211050">
    <property type="protein sequence ID" value="CAR67023.1"/>
    <property type="molecule type" value="Genomic_DNA"/>
</dbReference>
<evidence type="ECO:0000256" key="7">
    <source>
        <dbReference type="ARBA" id="ARBA00023306"/>
    </source>
</evidence>
<evidence type="ECO:0000313" key="15">
    <source>
        <dbReference type="Proteomes" id="UP000002747"/>
    </source>
</evidence>
<dbReference type="Gene3D" id="3.90.190.20">
    <property type="entry name" value="Mur ligase, C-terminal domain"/>
    <property type="match status" value="1"/>
</dbReference>
<dbReference type="SUPFAM" id="SSF51984">
    <property type="entry name" value="MurCD N-terminal domain"/>
    <property type="match status" value="1"/>
</dbReference>
<keyword evidence="1 9" id="KW-0436">Ligase</keyword>
<dbReference type="eggNOG" id="COG0773">
    <property type="taxonomic scope" value="Bacteria"/>
</dbReference>
<dbReference type="EMBL" id="FM162591">
    <property type="protein sequence ID" value="CAQ86138.1"/>
    <property type="molecule type" value="Genomic_DNA"/>
</dbReference>
<sequence>MLWNGKSMRIHILGICGTFMGGLAILARSLGHEVTGSDANVYPPMSTLLEKHGISLTQGYDPAQLDSVPDMVIIGNVMSRGNPCVEAVLERGIPYTSGPQWLHDYVLPERWVLAVAGTHGKTTTAGMLAWILEACGYKPGFLIGGVPGNFETSAQIGESPFFVIEADEYDSAFFDKRSKFVHYSPRTLIMNNLEFDHGDIFGDLAAIQRQFHHLVRIVPGSGKIFAPDNDINLKQVLSMGCWSELEQVGETGSWQAKKISTDSSDYRVFYCGEVVGEVNWSLVGEHNMRNGLIAIAAAHHVGVQPTDACRALSDFINARRRLELRGQENGVTVYDDFAHHPTAILATLEALRSKVGGTARIITVLEPRSNTMKMGISKNEIAPALGRADEVFLFQPANIKWHVSEIADHCVQPAYWSADIDSLVNMIVDKAQQGDHILVMSNGGFGDIHEKLLSKLSKKTYQF</sequence>
<dbReference type="CDD" id="cd01983">
    <property type="entry name" value="SIMIBI"/>
    <property type="match status" value="1"/>
</dbReference>
<accession>B6VLJ3</accession>
<dbReference type="InterPro" id="IPR036565">
    <property type="entry name" value="Mur-like_cat_sf"/>
</dbReference>
<dbReference type="Pfam" id="PF02875">
    <property type="entry name" value="Mur_ligase_C"/>
    <property type="match status" value="1"/>
</dbReference>
<dbReference type="UniPathway" id="UPA00544"/>
<keyword evidence="2 9" id="KW-0132">Cell division</keyword>
<dbReference type="NCBIfam" id="TIGR01081">
    <property type="entry name" value="mpl"/>
    <property type="match status" value="1"/>
</dbReference>
<feature type="domain" description="Mur ligase C-terminal" evidence="11">
    <location>
        <begin position="320"/>
        <end position="443"/>
    </location>
</feature>
<keyword evidence="4 9" id="KW-0067">ATP-binding</keyword>
<keyword evidence="5 9" id="KW-0133">Cell shape</keyword>
<dbReference type="InterPro" id="IPR000713">
    <property type="entry name" value="Mur_ligase_N"/>
</dbReference>
<evidence type="ECO:0000256" key="9">
    <source>
        <dbReference type="HAMAP-Rule" id="MF_02020"/>
    </source>
</evidence>
<comment type="pathway">
    <text evidence="9">Cell wall biogenesis; peptidoglycan recycling.</text>
</comment>
<organism evidence="14">
    <name type="scientific">Photorhabdus asymbiotica subsp. asymbiotica (strain ATCC 43949 / 3105-77)</name>
    <name type="common">Xenorhabdus luminescens (strain 2)</name>
    <dbReference type="NCBI Taxonomy" id="553480"/>
    <lineage>
        <taxon>Bacteria</taxon>
        <taxon>Pseudomonadati</taxon>
        <taxon>Pseudomonadota</taxon>
        <taxon>Gammaproteobacteria</taxon>
        <taxon>Enterobacterales</taxon>
        <taxon>Morganellaceae</taxon>
        <taxon>Photorhabdus</taxon>
    </lineage>
</organism>
<name>B6VLJ3_PHOAA</name>
<dbReference type="STRING" id="291112.PAU_04050"/>
<evidence type="ECO:0000256" key="6">
    <source>
        <dbReference type="ARBA" id="ARBA00022984"/>
    </source>
</evidence>
<dbReference type="Pfam" id="PF01225">
    <property type="entry name" value="Mur_ligase"/>
    <property type="match status" value="1"/>
</dbReference>
<feature type="binding site" evidence="9">
    <location>
        <begin position="117"/>
        <end position="123"/>
    </location>
    <ligand>
        <name>ATP</name>
        <dbReference type="ChEBI" id="CHEBI:30616"/>
    </ligand>
</feature>
<evidence type="ECO:0000256" key="8">
    <source>
        <dbReference type="ARBA" id="ARBA00023316"/>
    </source>
</evidence>
<evidence type="ECO:0000256" key="2">
    <source>
        <dbReference type="ARBA" id="ARBA00022618"/>
    </source>
</evidence>
<dbReference type="PANTHER" id="PTHR43445:SF5">
    <property type="entry name" value="UDP-N-ACETYLMURAMATE--L-ALANYL-GAMMA-D-GLUTAMYL-MESO-2,6-DIAMINOHEPTANDIOATE LIGASE"/>
    <property type="match status" value="1"/>
</dbReference>
<dbReference type="HAMAP" id="MF_02020">
    <property type="entry name" value="Mpl"/>
    <property type="match status" value="1"/>
</dbReference>
<dbReference type="GO" id="GO:0009252">
    <property type="term" value="P:peptidoglycan biosynthetic process"/>
    <property type="evidence" value="ECO:0007669"/>
    <property type="project" value="UniProtKB-UniRule"/>
</dbReference>
<evidence type="ECO:0000259" key="11">
    <source>
        <dbReference type="Pfam" id="PF02875"/>
    </source>
</evidence>
<evidence type="ECO:0000256" key="5">
    <source>
        <dbReference type="ARBA" id="ARBA00022960"/>
    </source>
</evidence>
<evidence type="ECO:0000313" key="14">
    <source>
        <dbReference type="EMBL" id="CAR67023.1"/>
    </source>
</evidence>
<dbReference type="Gene3D" id="3.40.50.720">
    <property type="entry name" value="NAD(P)-binding Rossmann-like Domain"/>
    <property type="match status" value="1"/>
</dbReference>
<protein>
    <recommendedName>
        <fullName evidence="9">UDP-N-acetylmuramate--L-alanyl-gamma-D-glutamyl-meso-2,6-diaminoheptandioate ligase</fullName>
        <ecNumber evidence="9">6.3.2.45</ecNumber>
    </recommendedName>
    <alternativeName>
        <fullName evidence="9">Murein peptide ligase</fullName>
    </alternativeName>
    <alternativeName>
        <fullName evidence="9">UDP-N-acetylmuramate:L-alanyl-gamma-D-glutamyl-meso-diaminopimelate ligase</fullName>
    </alternativeName>
</protein>
<dbReference type="InterPro" id="IPR050061">
    <property type="entry name" value="MurCDEF_pg_biosynth"/>
</dbReference>
<dbReference type="GO" id="GO:0008360">
    <property type="term" value="P:regulation of cell shape"/>
    <property type="evidence" value="ECO:0007669"/>
    <property type="project" value="UniProtKB-KW"/>
</dbReference>
<dbReference type="AlphaFoldDB" id="B6VLJ3"/>
<feature type="domain" description="Mur ligase central" evidence="12">
    <location>
        <begin position="115"/>
        <end position="298"/>
    </location>
</feature>
<evidence type="ECO:0000259" key="10">
    <source>
        <dbReference type="Pfam" id="PF01225"/>
    </source>
</evidence>
<keyword evidence="7 9" id="KW-0131">Cell cycle</keyword>
<dbReference type="GO" id="GO:0106418">
    <property type="term" value="F:UDP-N-acetylmuramate-L-alanyl-gamma-D-glutamyl-meso-2,6-diaminoheptanedioate ligase activity"/>
    <property type="evidence" value="ECO:0007669"/>
    <property type="project" value="UniProtKB-EC"/>
</dbReference>
<dbReference type="InterPro" id="IPR004101">
    <property type="entry name" value="Mur_ligase_C"/>
</dbReference>
<reference evidence="14" key="3">
    <citation type="submission" date="2008-09" db="EMBL/GenBank/DDBJ databases">
        <authorList>
            <person name="Thomson N.R."/>
        </authorList>
    </citation>
    <scope>NUCLEOTIDE SEQUENCE</scope>
    <source>
        <strain evidence="14">ATCC 43949</strain>
    </source>
</reference>